<evidence type="ECO:0000256" key="1">
    <source>
        <dbReference type="SAM" id="MobiDB-lite"/>
    </source>
</evidence>
<dbReference type="AlphaFoldDB" id="A0A9D4AWL0"/>
<feature type="compositionally biased region" description="Polar residues" evidence="1">
    <location>
        <begin position="48"/>
        <end position="59"/>
    </location>
</feature>
<evidence type="ECO:0000313" key="3">
    <source>
        <dbReference type="Proteomes" id="UP000827986"/>
    </source>
</evidence>
<gene>
    <name evidence="2" type="ORF">KIL84_007009</name>
</gene>
<feature type="compositionally biased region" description="Basic and acidic residues" evidence="1">
    <location>
        <begin position="11"/>
        <end position="21"/>
    </location>
</feature>
<sequence length="101" mass="10711">MTTGPGGSEEVTTHKALEGIKPKGRGVVGGTTRRCVTRVRGRSSDIKSSFLNEGNQLGSARNHPPRKGGWGPRKCPVGNIPALVRKGLDALRDFSLCLVGF</sequence>
<evidence type="ECO:0000313" key="2">
    <source>
        <dbReference type="EMBL" id="KAH1171391.1"/>
    </source>
</evidence>
<accession>A0A9D4AWL0</accession>
<keyword evidence="3" id="KW-1185">Reference proteome</keyword>
<protein>
    <submittedName>
        <fullName evidence="2">Uncharacterized protein</fullName>
    </submittedName>
</protein>
<dbReference type="Proteomes" id="UP000827986">
    <property type="component" value="Unassembled WGS sequence"/>
</dbReference>
<feature type="region of interest" description="Disordered" evidence="1">
    <location>
        <begin position="1"/>
        <end position="29"/>
    </location>
</feature>
<reference evidence="2" key="1">
    <citation type="submission" date="2021-09" db="EMBL/GenBank/DDBJ databases">
        <title>The genome of Mauremys mutica provides insights into the evolution of semi-aquatic lifestyle.</title>
        <authorList>
            <person name="Gong S."/>
            <person name="Gao Y."/>
        </authorList>
    </citation>
    <scope>NUCLEOTIDE SEQUENCE</scope>
    <source>
        <strain evidence="2">MM-2020</strain>
        <tissue evidence="2">Muscle</tissue>
    </source>
</reference>
<proteinExistence type="predicted"/>
<feature type="region of interest" description="Disordered" evidence="1">
    <location>
        <begin position="48"/>
        <end position="73"/>
    </location>
</feature>
<name>A0A9D4AWL0_9SAUR</name>
<organism evidence="2 3">
    <name type="scientific">Mauremys mutica</name>
    <name type="common">yellowpond turtle</name>
    <dbReference type="NCBI Taxonomy" id="74926"/>
    <lineage>
        <taxon>Eukaryota</taxon>
        <taxon>Metazoa</taxon>
        <taxon>Chordata</taxon>
        <taxon>Craniata</taxon>
        <taxon>Vertebrata</taxon>
        <taxon>Euteleostomi</taxon>
        <taxon>Archelosauria</taxon>
        <taxon>Testudinata</taxon>
        <taxon>Testudines</taxon>
        <taxon>Cryptodira</taxon>
        <taxon>Durocryptodira</taxon>
        <taxon>Testudinoidea</taxon>
        <taxon>Geoemydidae</taxon>
        <taxon>Geoemydinae</taxon>
        <taxon>Mauremys</taxon>
    </lineage>
</organism>
<dbReference type="EMBL" id="JAHDVG010000483">
    <property type="protein sequence ID" value="KAH1171391.1"/>
    <property type="molecule type" value="Genomic_DNA"/>
</dbReference>
<comment type="caution">
    <text evidence="2">The sequence shown here is derived from an EMBL/GenBank/DDBJ whole genome shotgun (WGS) entry which is preliminary data.</text>
</comment>